<name>A0A5E7DY14_PSEFL</name>
<reference evidence="7 8" key="1">
    <citation type="submission" date="2019-09" db="EMBL/GenBank/DDBJ databases">
        <authorList>
            <person name="Chandra G."/>
            <person name="Truman W A."/>
        </authorList>
    </citation>
    <scope>NUCLEOTIDE SEQUENCE [LARGE SCALE GENOMIC DNA]</scope>
    <source>
        <strain evidence="7">PS691</strain>
    </source>
</reference>
<dbReference type="PANTHER" id="PTHR33705">
    <property type="entry name" value="PHOSPHOCARRIER PROTEIN HPR"/>
    <property type="match status" value="1"/>
</dbReference>
<sequence length="89" mass="9620">MFKKEVIIVSESGLHTRASAELNQLANKFESAVWISREGRKVNAKSITDLMTLGAGVGATLSVEANGDDERECVDAISRLIQDERGEVG</sequence>
<dbReference type="PROSITE" id="PS51350">
    <property type="entry name" value="PTS_HPR_DOM"/>
    <property type="match status" value="1"/>
</dbReference>
<dbReference type="PANTHER" id="PTHR33705:SF1">
    <property type="entry name" value="PHOSPHOCARRIER PROTEIN HPR"/>
    <property type="match status" value="1"/>
</dbReference>
<dbReference type="CDD" id="cd00367">
    <property type="entry name" value="PTS-HPr_like"/>
    <property type="match status" value="1"/>
</dbReference>
<dbReference type="SUPFAM" id="SSF55594">
    <property type="entry name" value="HPr-like"/>
    <property type="match status" value="1"/>
</dbReference>
<evidence type="ECO:0000313" key="7">
    <source>
        <dbReference type="EMBL" id="VVO17465.1"/>
    </source>
</evidence>
<evidence type="ECO:0000259" key="6">
    <source>
        <dbReference type="PROSITE" id="PS51350"/>
    </source>
</evidence>
<comment type="function">
    <text evidence="1">General (non sugar-specific) component of the phosphoenolpyruvate-dependent sugar phosphotransferase system (sugar PTS). This major carbohydrate active-transport system catalyzes the phosphorylation of incoming sugar substrates concomitantly with their translocation across the cell membrane. The phosphoryl group from phosphoenolpyruvate (PEP) is transferred to the phosphoryl carrier protein HPr by enzyme I. Phospho-HPr then transfers it to the PTS EIIA domain.</text>
</comment>
<organism evidence="7 8">
    <name type="scientific">Pseudomonas fluorescens</name>
    <dbReference type="NCBI Taxonomy" id="294"/>
    <lineage>
        <taxon>Bacteria</taxon>
        <taxon>Pseudomonadati</taxon>
        <taxon>Pseudomonadota</taxon>
        <taxon>Gammaproteobacteria</taxon>
        <taxon>Pseudomonadales</taxon>
        <taxon>Pseudomonadaceae</taxon>
        <taxon>Pseudomonas</taxon>
    </lineage>
</organism>
<dbReference type="NCBIfam" id="TIGR01003">
    <property type="entry name" value="PTS_HPr_family"/>
    <property type="match status" value="1"/>
</dbReference>
<accession>A0A5E7DY14</accession>
<dbReference type="Proteomes" id="UP000337909">
    <property type="component" value="Unassembled WGS sequence"/>
</dbReference>
<dbReference type="InterPro" id="IPR001020">
    <property type="entry name" value="PTS_HPr_His_P_site"/>
</dbReference>
<dbReference type="Gene3D" id="3.30.1340.10">
    <property type="entry name" value="HPr-like"/>
    <property type="match status" value="1"/>
</dbReference>
<dbReference type="InterPro" id="IPR000032">
    <property type="entry name" value="HPr-like"/>
</dbReference>
<proteinExistence type="predicted"/>
<evidence type="ECO:0000256" key="5">
    <source>
        <dbReference type="ARBA" id="ARBA00033055"/>
    </source>
</evidence>
<feature type="domain" description="HPr" evidence="6">
    <location>
        <begin position="1"/>
        <end position="88"/>
    </location>
</feature>
<dbReference type="EMBL" id="CABVHQ010000043">
    <property type="protein sequence ID" value="VVO17465.1"/>
    <property type="molecule type" value="Genomic_DNA"/>
</dbReference>
<dbReference type="PROSITE" id="PS00369">
    <property type="entry name" value="PTS_HPR_HIS"/>
    <property type="match status" value="1"/>
</dbReference>
<dbReference type="OrthoDB" id="9809047at2"/>
<dbReference type="InterPro" id="IPR050399">
    <property type="entry name" value="HPr"/>
</dbReference>
<evidence type="ECO:0000256" key="2">
    <source>
        <dbReference type="ARBA" id="ARBA00020422"/>
    </source>
</evidence>
<dbReference type="AlphaFoldDB" id="A0A5E7DY14"/>
<evidence type="ECO:0000256" key="3">
    <source>
        <dbReference type="ARBA" id="ARBA00022448"/>
    </source>
</evidence>
<dbReference type="PRINTS" id="PR00107">
    <property type="entry name" value="PHOSPHOCPHPR"/>
</dbReference>
<dbReference type="RefSeq" id="WP_150643778.1">
    <property type="nucleotide sequence ID" value="NZ_CABVHQ010000043.1"/>
</dbReference>
<keyword evidence="4" id="KW-0762">Sugar transport</keyword>
<evidence type="ECO:0000313" key="8">
    <source>
        <dbReference type="Proteomes" id="UP000337909"/>
    </source>
</evidence>
<evidence type="ECO:0000256" key="4">
    <source>
        <dbReference type="ARBA" id="ARBA00022597"/>
    </source>
</evidence>
<evidence type="ECO:0000256" key="1">
    <source>
        <dbReference type="ARBA" id="ARBA00003681"/>
    </source>
</evidence>
<dbReference type="InterPro" id="IPR035895">
    <property type="entry name" value="HPr-like_sf"/>
</dbReference>
<gene>
    <name evidence="7" type="primary">ptsH</name>
    <name evidence="7" type="ORF">PS691_03910</name>
</gene>
<dbReference type="Pfam" id="PF00381">
    <property type="entry name" value="PTS-HPr"/>
    <property type="match status" value="1"/>
</dbReference>
<protein>
    <recommendedName>
        <fullName evidence="2">Phosphocarrier protein HPr</fullName>
    </recommendedName>
    <alternativeName>
        <fullName evidence="5">Histidine-containing protein</fullName>
    </alternativeName>
</protein>
<keyword evidence="3" id="KW-0813">Transport</keyword>